<dbReference type="GO" id="GO:0140932">
    <property type="term" value="F:5'-(N(7)-methyl 5'-triphosphoguanosine)-[mRNA] diphosphatase activity"/>
    <property type="evidence" value="ECO:0007669"/>
    <property type="project" value="UniProtKB-EC"/>
</dbReference>
<comment type="similarity">
    <text evidence="3 15">Belongs to the HIT family.</text>
</comment>
<comment type="caution">
    <text evidence="18">The sequence shown here is derived from an EMBL/GenBank/DDBJ whole genome shotgun (WGS) entry which is preliminary data.</text>
</comment>
<keyword evidence="9 15" id="KW-0507">mRNA processing</keyword>
<evidence type="ECO:0000256" key="16">
    <source>
        <dbReference type="PIRSR" id="PIRSR028973-1"/>
    </source>
</evidence>
<dbReference type="InterPro" id="IPR036265">
    <property type="entry name" value="HIT-like_sf"/>
</dbReference>
<comment type="function">
    <text evidence="15">Decapping scavenger enzyme that catalyzes the cleavage of a residual cap structure following the degradation of mRNAs by the 3'-&gt;5' exosome-mediated mRNA decay pathway.</text>
</comment>
<dbReference type="AlphaFoldDB" id="A0AAN8S3W4"/>
<gene>
    <name evidence="18" type="ORF">RUM43_008497</name>
</gene>
<dbReference type="GO" id="GO:0005634">
    <property type="term" value="C:nucleus"/>
    <property type="evidence" value="ECO:0007669"/>
    <property type="project" value="UniProtKB-SubCell"/>
</dbReference>
<evidence type="ECO:0000256" key="9">
    <source>
        <dbReference type="ARBA" id="ARBA00022664"/>
    </source>
</evidence>
<feature type="binding site" evidence="17">
    <location>
        <position position="180"/>
    </location>
    <ligand>
        <name>substrate</name>
    </ligand>
</feature>
<dbReference type="FunFam" id="3.30.200.40:FF:000001">
    <property type="entry name" value="m7GpppX diphosphatase"/>
    <property type="match status" value="1"/>
</dbReference>
<dbReference type="EMBL" id="JAWJWE010000038">
    <property type="protein sequence ID" value="KAK6622655.1"/>
    <property type="molecule type" value="Genomic_DNA"/>
</dbReference>
<keyword evidence="13 15" id="KW-0539">Nucleus</keyword>
<dbReference type="GO" id="GO:0000340">
    <property type="term" value="F:RNA 7-methylguanosine cap binding"/>
    <property type="evidence" value="ECO:0007669"/>
    <property type="project" value="UniProtKB-UniRule"/>
</dbReference>
<feature type="binding site" evidence="17">
    <location>
        <position position="160"/>
    </location>
    <ligand>
        <name>substrate</name>
    </ligand>
</feature>
<keyword evidence="7" id="KW-0963">Cytoplasm</keyword>
<dbReference type="PANTHER" id="PTHR12978:SF0">
    <property type="entry name" value="M7GPPPX DIPHOSPHATASE"/>
    <property type="match status" value="1"/>
</dbReference>
<proteinExistence type="inferred from homology"/>
<dbReference type="Pfam" id="PF11969">
    <property type="entry name" value="DcpS_C"/>
    <property type="match status" value="1"/>
</dbReference>
<evidence type="ECO:0000256" key="2">
    <source>
        <dbReference type="ARBA" id="ARBA00004496"/>
    </source>
</evidence>
<dbReference type="GO" id="GO:0008380">
    <property type="term" value="P:RNA splicing"/>
    <property type="evidence" value="ECO:0007669"/>
    <property type="project" value="UniProtKB-KW"/>
</dbReference>
<comment type="subunit">
    <text evidence="4">Homodimer. Associates with components of the exosome multienzyme ribonuclease complex, such as EXOSC3 and EXOSC4. Interacts with NDOR1.</text>
</comment>
<reference evidence="18 19" key="1">
    <citation type="submission" date="2023-10" db="EMBL/GenBank/DDBJ databases">
        <title>Genomes of two closely related lineages of the louse Polyplax serrata with different host specificities.</title>
        <authorList>
            <person name="Martinu J."/>
            <person name="Tarabai H."/>
            <person name="Stefka J."/>
            <person name="Hypsa V."/>
        </authorList>
    </citation>
    <scope>NUCLEOTIDE SEQUENCE [LARGE SCALE GENOMIC DNA]</scope>
    <source>
        <strain evidence="18">HR10_N</strain>
    </source>
</reference>
<evidence type="ECO:0000256" key="10">
    <source>
        <dbReference type="ARBA" id="ARBA00022801"/>
    </source>
</evidence>
<feature type="binding site" evidence="17">
    <location>
        <position position="182"/>
    </location>
    <ligand>
        <name>substrate</name>
    </ligand>
</feature>
<dbReference type="GO" id="GO:0006397">
    <property type="term" value="P:mRNA processing"/>
    <property type="evidence" value="ECO:0007669"/>
    <property type="project" value="UniProtKB-KW"/>
</dbReference>
<accession>A0AAN8S3W4</accession>
<evidence type="ECO:0000256" key="11">
    <source>
        <dbReference type="ARBA" id="ARBA00022990"/>
    </source>
</evidence>
<dbReference type="Gene3D" id="3.30.200.40">
    <property type="entry name" value="Scavenger mRNA decapping enzyme, N-terminal domain"/>
    <property type="match status" value="1"/>
</dbReference>
<dbReference type="PANTHER" id="PTHR12978">
    <property type="entry name" value="HISTIDINE TRIAD HIT PROTEIN MEMBER"/>
    <property type="match status" value="1"/>
</dbReference>
<evidence type="ECO:0000256" key="4">
    <source>
        <dbReference type="ARBA" id="ARBA00011140"/>
    </source>
</evidence>
<comment type="subcellular location">
    <subcellularLocation>
        <location evidence="2">Cytoplasm</location>
    </subcellularLocation>
    <subcellularLocation>
        <location evidence="1 15">Nucleus</location>
    </subcellularLocation>
</comment>
<dbReference type="FunFam" id="3.30.428.10:FF:000006">
    <property type="entry name" value="m7GpppX diphosphatase"/>
    <property type="match status" value="1"/>
</dbReference>
<evidence type="ECO:0000313" key="19">
    <source>
        <dbReference type="Proteomes" id="UP001372834"/>
    </source>
</evidence>
<keyword evidence="10 15" id="KW-0378">Hydrolase</keyword>
<comment type="catalytic activity">
    <reaction evidence="14 15">
        <text>a 5'-end (N(7)-methyl 5'-triphosphoguanosine)-ribonucleoside in mRNA + H2O = N(7)-methyl-GMP + a 5'-end diphospho-ribonucleoside in mRNA + 2 H(+)</text>
        <dbReference type="Rhea" id="RHEA:65388"/>
        <dbReference type="Rhea" id="RHEA-COMP:17165"/>
        <dbReference type="Rhea" id="RHEA-COMP:17167"/>
        <dbReference type="ChEBI" id="CHEBI:15377"/>
        <dbReference type="ChEBI" id="CHEBI:15378"/>
        <dbReference type="ChEBI" id="CHEBI:58285"/>
        <dbReference type="ChEBI" id="CHEBI:156461"/>
        <dbReference type="ChEBI" id="CHEBI:167616"/>
        <dbReference type="EC" id="3.6.1.59"/>
    </reaction>
</comment>
<evidence type="ECO:0000256" key="15">
    <source>
        <dbReference type="PIRNR" id="PIRNR028973"/>
    </source>
</evidence>
<protein>
    <recommendedName>
        <fullName evidence="6 15">m7GpppX diphosphatase</fullName>
        <ecNumber evidence="5 15">3.6.1.59</ecNumber>
    </recommendedName>
</protein>
<evidence type="ECO:0000256" key="12">
    <source>
        <dbReference type="ARBA" id="ARBA00023187"/>
    </source>
</evidence>
<feature type="binding site" evidence="17">
    <location>
        <begin position="243"/>
        <end position="254"/>
    </location>
    <ligand>
        <name>substrate</name>
    </ligand>
</feature>
<organism evidence="18 19">
    <name type="scientific">Polyplax serrata</name>
    <name type="common">Common mouse louse</name>
    <dbReference type="NCBI Taxonomy" id="468196"/>
    <lineage>
        <taxon>Eukaryota</taxon>
        <taxon>Metazoa</taxon>
        <taxon>Ecdysozoa</taxon>
        <taxon>Arthropoda</taxon>
        <taxon>Hexapoda</taxon>
        <taxon>Insecta</taxon>
        <taxon>Pterygota</taxon>
        <taxon>Neoptera</taxon>
        <taxon>Paraneoptera</taxon>
        <taxon>Psocodea</taxon>
        <taxon>Troctomorpha</taxon>
        <taxon>Phthiraptera</taxon>
        <taxon>Anoplura</taxon>
        <taxon>Polyplacidae</taxon>
        <taxon>Polyplax</taxon>
    </lineage>
</organism>
<evidence type="ECO:0000256" key="3">
    <source>
        <dbReference type="ARBA" id="ARBA00010208"/>
    </source>
</evidence>
<dbReference type="SUPFAM" id="SSF102860">
    <property type="entry name" value="mRNA decapping enzyme DcpS N-terminal domain"/>
    <property type="match status" value="1"/>
</dbReference>
<feature type="active site" description="Nucleophile" evidence="16">
    <location>
        <position position="252"/>
    </location>
</feature>
<dbReference type="InterPro" id="IPR011145">
    <property type="entry name" value="Scavenger_mRNA_decap_enz_N"/>
</dbReference>
<name>A0AAN8S3W4_POLSC</name>
<keyword evidence="8" id="KW-0597">Phosphoprotein</keyword>
<dbReference type="Proteomes" id="UP001372834">
    <property type="component" value="Unassembled WGS sequence"/>
</dbReference>
<dbReference type="SUPFAM" id="SSF54197">
    <property type="entry name" value="HIT-like"/>
    <property type="match status" value="1"/>
</dbReference>
<evidence type="ECO:0000313" key="18">
    <source>
        <dbReference type="EMBL" id="KAK6622655.1"/>
    </source>
</evidence>
<keyword evidence="11" id="KW-0007">Acetylation</keyword>
<dbReference type="Gene3D" id="3.30.428.10">
    <property type="entry name" value="HIT-like"/>
    <property type="match status" value="1"/>
</dbReference>
<evidence type="ECO:0000256" key="6">
    <source>
        <dbReference type="ARBA" id="ARBA00015636"/>
    </source>
</evidence>
<evidence type="ECO:0000256" key="13">
    <source>
        <dbReference type="ARBA" id="ARBA00023242"/>
    </source>
</evidence>
<keyword evidence="12" id="KW-0508">mRNA splicing</keyword>
<dbReference type="PIRSF" id="PIRSF028973">
    <property type="entry name" value="Scavenger_mRNA_decap_enz"/>
    <property type="match status" value="1"/>
</dbReference>
<feature type="binding site" evidence="17">
    <location>
        <position position="150"/>
    </location>
    <ligand>
        <name>substrate</name>
    </ligand>
</feature>
<dbReference type="GO" id="GO:0000932">
    <property type="term" value="C:P-body"/>
    <property type="evidence" value="ECO:0007669"/>
    <property type="project" value="TreeGrafter"/>
</dbReference>
<evidence type="ECO:0000256" key="17">
    <source>
        <dbReference type="PIRSR" id="PIRSR028973-2"/>
    </source>
</evidence>
<sequence>MAVNKNCGSLISHSEQQTDPVSNISNFEFKRILSDNKETKTVAIEGSFKGKPEPAVFILEKEPFHQENLGQLFHEENIIEKTFNNDIYYQCQFSPTSVFNGIKLTFIYPATEKHITKYEHQVIHIIEETPELYQTVTLPFLKSEQFSLQWVFNILEHESEKERIVYEDSDPETGFILCSDIKWDGKSKDSLYLLALPFKRGIMSLRDLTQKDLPLLKNIRSKGIKAIQEKYNIPSTQLRIYVHYQPSFYHFHVHFTNLQHSPPGCGTDRAHLLSTVINNLELMNNYYQMSNLNFTIRENEKLFDRYESYGLVKRTATR</sequence>
<dbReference type="InterPro" id="IPR008594">
    <property type="entry name" value="DcpS/DCS2"/>
</dbReference>
<evidence type="ECO:0000256" key="14">
    <source>
        <dbReference type="ARBA" id="ARBA00048222"/>
    </source>
</evidence>
<evidence type="ECO:0000256" key="7">
    <source>
        <dbReference type="ARBA" id="ARBA00022490"/>
    </source>
</evidence>
<dbReference type="GO" id="GO:0000290">
    <property type="term" value="P:deadenylation-dependent decapping of nuclear-transcribed mRNA"/>
    <property type="evidence" value="ECO:0007669"/>
    <property type="project" value="UniProtKB-UniRule"/>
</dbReference>
<dbReference type="EC" id="3.6.1.59" evidence="5 15"/>
<evidence type="ECO:0000256" key="8">
    <source>
        <dbReference type="ARBA" id="ARBA00022553"/>
    </source>
</evidence>
<dbReference type="Pfam" id="PF05652">
    <property type="entry name" value="DcpS"/>
    <property type="match status" value="1"/>
</dbReference>
<evidence type="ECO:0000256" key="5">
    <source>
        <dbReference type="ARBA" id="ARBA00012520"/>
    </source>
</evidence>
<evidence type="ECO:0000256" key="1">
    <source>
        <dbReference type="ARBA" id="ARBA00004123"/>
    </source>
</evidence>